<proteinExistence type="inferred from homology"/>
<evidence type="ECO:0000256" key="5">
    <source>
        <dbReference type="ARBA" id="ARBA00022490"/>
    </source>
</evidence>
<evidence type="ECO:0000256" key="4">
    <source>
        <dbReference type="ARBA" id="ARBA00022448"/>
    </source>
</evidence>
<organism evidence="9 10">
    <name type="scientific">Trichomonas vaginalis (strain ATCC PRA-98 / G3)</name>
    <dbReference type="NCBI Taxonomy" id="412133"/>
    <lineage>
        <taxon>Eukaryota</taxon>
        <taxon>Metamonada</taxon>
        <taxon>Parabasalia</taxon>
        <taxon>Trichomonadida</taxon>
        <taxon>Trichomonadidae</taxon>
        <taxon>Trichomonas</taxon>
    </lineage>
</organism>
<dbReference type="EMBL" id="DS113333">
    <property type="protein sequence ID" value="EAY10693.1"/>
    <property type="molecule type" value="Genomic_DNA"/>
</dbReference>
<dbReference type="InterPro" id="IPR044189">
    <property type="entry name" value="XPO4/7-like"/>
</dbReference>
<evidence type="ECO:0000313" key="10">
    <source>
        <dbReference type="Proteomes" id="UP000001542"/>
    </source>
</evidence>
<evidence type="ECO:0000256" key="3">
    <source>
        <dbReference type="ARBA" id="ARBA00009466"/>
    </source>
</evidence>
<reference evidence="9" key="2">
    <citation type="journal article" date="2007" name="Science">
        <title>Draft genome sequence of the sexually transmitted pathogen Trichomonas vaginalis.</title>
        <authorList>
            <person name="Carlton J.M."/>
            <person name="Hirt R.P."/>
            <person name="Silva J.C."/>
            <person name="Delcher A.L."/>
            <person name="Schatz M."/>
            <person name="Zhao Q."/>
            <person name="Wortman J.R."/>
            <person name="Bidwell S.L."/>
            <person name="Alsmark U.C.M."/>
            <person name="Besteiro S."/>
            <person name="Sicheritz-Ponten T."/>
            <person name="Noel C.J."/>
            <person name="Dacks J.B."/>
            <person name="Foster P.G."/>
            <person name="Simillion C."/>
            <person name="Van de Peer Y."/>
            <person name="Miranda-Saavedra D."/>
            <person name="Barton G.J."/>
            <person name="Westrop G.D."/>
            <person name="Mueller S."/>
            <person name="Dessi D."/>
            <person name="Fiori P.L."/>
            <person name="Ren Q."/>
            <person name="Paulsen I."/>
            <person name="Zhang H."/>
            <person name="Bastida-Corcuera F.D."/>
            <person name="Simoes-Barbosa A."/>
            <person name="Brown M.T."/>
            <person name="Hayes R.D."/>
            <person name="Mukherjee M."/>
            <person name="Okumura C.Y."/>
            <person name="Schneider R."/>
            <person name="Smith A.J."/>
            <person name="Vanacova S."/>
            <person name="Villalvazo M."/>
            <person name="Haas B.J."/>
            <person name="Pertea M."/>
            <person name="Feldblyum T.V."/>
            <person name="Utterback T.R."/>
            <person name="Shu C.L."/>
            <person name="Osoegawa K."/>
            <person name="de Jong P.J."/>
            <person name="Hrdy I."/>
            <person name="Horvathova L."/>
            <person name="Zubacova Z."/>
            <person name="Dolezal P."/>
            <person name="Malik S.B."/>
            <person name="Logsdon J.M. Jr."/>
            <person name="Henze K."/>
            <person name="Gupta A."/>
            <person name="Wang C.C."/>
            <person name="Dunne R.L."/>
            <person name="Upcroft J.A."/>
            <person name="Upcroft P."/>
            <person name="White O."/>
            <person name="Salzberg S.L."/>
            <person name="Tang P."/>
            <person name="Chiu C.-H."/>
            <person name="Lee Y.-S."/>
            <person name="Embley T.M."/>
            <person name="Coombs G.H."/>
            <person name="Mottram J.C."/>
            <person name="Tachezy J."/>
            <person name="Fraser-Liggett C.M."/>
            <person name="Johnson P.J."/>
        </authorList>
    </citation>
    <scope>NUCLEOTIDE SEQUENCE [LARGE SCALE GENOMIC DNA]</scope>
    <source>
        <strain evidence="9">G3</strain>
    </source>
</reference>
<reference evidence="9" key="1">
    <citation type="submission" date="2006-10" db="EMBL/GenBank/DDBJ databases">
        <authorList>
            <person name="Amadeo P."/>
            <person name="Zhao Q."/>
            <person name="Wortman J."/>
            <person name="Fraser-Liggett C."/>
            <person name="Carlton J."/>
        </authorList>
    </citation>
    <scope>NUCLEOTIDE SEQUENCE</scope>
    <source>
        <strain evidence="9">G3</strain>
    </source>
</reference>
<keyword evidence="10" id="KW-1185">Reference proteome</keyword>
<dbReference type="OrthoDB" id="244158at2759"/>
<keyword evidence="5" id="KW-0963">Cytoplasm</keyword>
<comment type="similarity">
    <text evidence="3">Belongs to the exportin family.</text>
</comment>
<dbReference type="AlphaFoldDB" id="A2E9C9"/>
<keyword evidence="6" id="KW-0653">Protein transport</keyword>
<comment type="subcellular location">
    <subcellularLocation>
        <location evidence="2">Cytoplasm</location>
    </subcellularLocation>
    <subcellularLocation>
        <location evidence="1">Nucleus</location>
    </subcellularLocation>
</comment>
<evidence type="ECO:0000256" key="6">
    <source>
        <dbReference type="ARBA" id="ARBA00022927"/>
    </source>
</evidence>
<dbReference type="RefSeq" id="XP_001322916.1">
    <property type="nucleotide sequence ID" value="XM_001322881.1"/>
</dbReference>
<dbReference type="VEuPathDB" id="TrichDB:TVAGG3_0000640"/>
<feature type="coiled-coil region" evidence="8">
    <location>
        <begin position="540"/>
        <end position="573"/>
    </location>
</feature>
<evidence type="ECO:0000256" key="8">
    <source>
        <dbReference type="SAM" id="Coils"/>
    </source>
</evidence>
<gene>
    <name evidence="9" type="ORF">TVAG_364160</name>
</gene>
<keyword evidence="8" id="KW-0175">Coiled coil</keyword>
<name>A2E9C9_TRIV3</name>
<dbReference type="GO" id="GO:0005643">
    <property type="term" value="C:nuclear pore"/>
    <property type="evidence" value="ECO:0000318"/>
    <property type="project" value="GO_Central"/>
</dbReference>
<dbReference type="PANTHER" id="PTHR12596">
    <property type="entry name" value="EXPORTIN 4,7-RELATED"/>
    <property type="match status" value="1"/>
</dbReference>
<evidence type="ECO:0000256" key="1">
    <source>
        <dbReference type="ARBA" id="ARBA00004123"/>
    </source>
</evidence>
<evidence type="ECO:0000313" key="9">
    <source>
        <dbReference type="EMBL" id="EAY10693.1"/>
    </source>
</evidence>
<accession>A2E9C9</accession>
<evidence type="ECO:0000256" key="2">
    <source>
        <dbReference type="ARBA" id="ARBA00004496"/>
    </source>
</evidence>
<dbReference type="GO" id="GO:0006611">
    <property type="term" value="P:protein export from nucleus"/>
    <property type="evidence" value="ECO:0000318"/>
    <property type="project" value="GO_Central"/>
</dbReference>
<sequence>MPNGLQSLVDFIKQAYGGTNDECIYYNPEIESIYMRTDNIPQLFQLIQQNEEDYRIIFFTYQSLYSILDLRGSLLNSQSLIDLLNLTMQQFFEHIELILENKPLLIKISEVCAFLMKLYFEIEKSIDPFLDIIKNVFDSGESGEIMSLSIMEFIPETFLQCHKYSNYYDNAQTISNFKDTYLVNLINIALEELNNEKLIPQSITIINKCFAFCKQDTSDNITNLVQFPLSLQFLFDLDYFQFFFSLFNIDKPSIQHQVLEILDAYLRPHNTCFTSNQLRYDFLHAALKQIIPVMESCVNSQLAQYCCHIVALICQLKFTIEPAVSDDNMEIINAISGFTTVLLQENIEIIEDTARIWSIVLTWDFGNVPEDGMNQISHIVFTFTHNAINCILNAINRNPENCYEFFKDAGSDYFSLIWSISKLSLKDVSEVILENLNNIQKELETNQTPATFLRLIFFMKLARSRASSVKQYKQNDPKFHVYFNDFYSKIIDLICTMTTVLENSGSNIDEIIVEVEKEICLFLSEFFPQIWPKFFEFMDKILLDQEMEKAKQAKEQESEEKNFEDLNENLQLKLSFADAVRIRVMENKSGMFGSLMNHIFVGISNLTNSNLENSSTVIIQLILLINVACNNDKLRDLMISTGFMNHITERTIEINYNIENMKILKRPRTTLYYLYANCIQSRRYLISFLGFFDERFEYIARNTPDPINVVTLYRDLTGVANGLRNPSFLEKLMMWFCNNHLEDTLSFISVYESEPLVLKAIIKLYNIFYSTTKCQNSPQVLTDTGLGIFMLQTSSKIIEQLFSLLPNFEILIIISRIFNSCLTSRTANYGVMKHYNDFSINAILSKFFLVLSNHKSFYDNTKVNSYLLKALKSVSINCPDEFTKEENLKISISFTQSPFNDSNQEMYTSAWSIIEEIIHLDLNHDTIIMLRPHFVYILNALINSNQTELFCGYPLIPYMNKHDEQFVKDCFKAIVDSYDDNFKGVIEKNLDSLIDNQNKENIAKSFHFYMQKYQCGLHAIHFFRPFFE</sequence>
<evidence type="ECO:0000256" key="7">
    <source>
        <dbReference type="ARBA" id="ARBA00023242"/>
    </source>
</evidence>
<dbReference type="GO" id="GO:0005737">
    <property type="term" value="C:cytoplasm"/>
    <property type="evidence" value="ECO:0000318"/>
    <property type="project" value="GO_Central"/>
</dbReference>
<dbReference type="InParanoid" id="A2E9C9"/>
<dbReference type="VEuPathDB" id="TrichDB:TVAG_364160"/>
<dbReference type="Proteomes" id="UP000001542">
    <property type="component" value="Unassembled WGS sequence"/>
</dbReference>
<keyword evidence="4" id="KW-0813">Transport</keyword>
<dbReference type="GO" id="GO:0005049">
    <property type="term" value="F:nuclear export signal receptor activity"/>
    <property type="evidence" value="ECO:0000318"/>
    <property type="project" value="GO_Central"/>
</dbReference>
<protein>
    <submittedName>
        <fullName evidence="9">Uncharacterized protein</fullName>
    </submittedName>
</protein>
<dbReference type="KEGG" id="tva:4768628"/>
<keyword evidence="7" id="KW-0539">Nucleus</keyword>
<dbReference type="PANTHER" id="PTHR12596:SF2">
    <property type="entry name" value="EXPORTIN-7 ISOFORM X1"/>
    <property type="match status" value="1"/>
</dbReference>